<evidence type="ECO:0000313" key="20">
    <source>
        <dbReference type="Proteomes" id="UP000680815"/>
    </source>
</evidence>
<evidence type="ECO:0000256" key="6">
    <source>
        <dbReference type="ARBA" id="ARBA00022737"/>
    </source>
</evidence>
<evidence type="ECO:0000256" key="3">
    <source>
        <dbReference type="ARBA" id="ARBA00022448"/>
    </source>
</evidence>
<evidence type="ECO:0000256" key="9">
    <source>
        <dbReference type="ARBA" id="ARBA00022840"/>
    </source>
</evidence>
<comment type="caution">
    <text evidence="19">The sequence shown here is derived from an EMBL/GenBank/DDBJ whole genome shotgun (WGS) entry which is preliminary data.</text>
</comment>
<evidence type="ECO:0000256" key="5">
    <source>
        <dbReference type="ARBA" id="ARBA00022519"/>
    </source>
</evidence>
<evidence type="ECO:0000313" key="19">
    <source>
        <dbReference type="EMBL" id="MBP0466002.1"/>
    </source>
</evidence>
<reference evidence="19 20" key="1">
    <citation type="submission" date="2021-03" db="EMBL/GenBank/DDBJ databases">
        <authorList>
            <person name="So Y."/>
        </authorList>
    </citation>
    <scope>NUCLEOTIDE SEQUENCE [LARGE SCALE GENOMIC DNA]</scope>
    <source>
        <strain evidence="19 20">PWR1</strain>
    </source>
</reference>
<dbReference type="PROSITE" id="PS00211">
    <property type="entry name" value="ABC_TRANSPORTER_1"/>
    <property type="match status" value="1"/>
</dbReference>
<dbReference type="GO" id="GO:0005524">
    <property type="term" value="F:ATP binding"/>
    <property type="evidence" value="ECO:0007669"/>
    <property type="project" value="UniProtKB-KW"/>
</dbReference>
<evidence type="ECO:0000256" key="10">
    <source>
        <dbReference type="ARBA" id="ARBA00022967"/>
    </source>
</evidence>
<dbReference type="SUPFAM" id="SSF52540">
    <property type="entry name" value="P-loop containing nucleoside triphosphate hydrolases"/>
    <property type="match status" value="1"/>
</dbReference>
<comment type="subcellular location">
    <subcellularLocation>
        <location evidence="1">Cell inner membrane</location>
        <topology evidence="1">Peripheral membrane protein</topology>
    </subcellularLocation>
</comment>
<dbReference type="Proteomes" id="UP000680815">
    <property type="component" value="Unassembled WGS sequence"/>
</dbReference>
<keyword evidence="8" id="KW-0378">Hydrolase</keyword>
<evidence type="ECO:0000259" key="18">
    <source>
        <dbReference type="PROSITE" id="PS50893"/>
    </source>
</evidence>
<comment type="subunit">
    <text evidence="2">The complex is composed of two ATP-binding proteins (GsiA), two transmembrane proteins (GsiC and GsiD) and a solute-binding protein (GsiB).</text>
</comment>
<keyword evidence="11" id="KW-0472">Membrane</keyword>
<gene>
    <name evidence="19" type="ORF">J5Y09_18900</name>
</gene>
<evidence type="ECO:0000256" key="7">
    <source>
        <dbReference type="ARBA" id="ARBA00022741"/>
    </source>
</evidence>
<dbReference type="InterPro" id="IPR027417">
    <property type="entry name" value="P-loop_NTPase"/>
</dbReference>
<dbReference type="NCBIfam" id="TIGR01727">
    <property type="entry name" value="oligo_HPY"/>
    <property type="match status" value="1"/>
</dbReference>
<dbReference type="InterPro" id="IPR013563">
    <property type="entry name" value="Oligopep_ABC_C"/>
</dbReference>
<protein>
    <recommendedName>
        <fullName evidence="15">Glutathione import ATP-binding protein GsiA</fullName>
        <ecNumber evidence="14">7.4.2.10</ecNumber>
    </recommendedName>
</protein>
<dbReference type="CDD" id="cd03257">
    <property type="entry name" value="ABC_NikE_OppD_transporters"/>
    <property type="match status" value="1"/>
</dbReference>
<dbReference type="Pfam" id="PF08352">
    <property type="entry name" value="oligo_HPY"/>
    <property type="match status" value="1"/>
</dbReference>
<evidence type="ECO:0000256" key="12">
    <source>
        <dbReference type="ARBA" id="ARBA00037530"/>
    </source>
</evidence>
<dbReference type="PROSITE" id="PS50893">
    <property type="entry name" value="ABC_TRANSPORTER_2"/>
    <property type="match status" value="1"/>
</dbReference>
<evidence type="ECO:0000256" key="13">
    <source>
        <dbReference type="ARBA" id="ARBA00038416"/>
    </source>
</evidence>
<feature type="compositionally biased region" description="Pro residues" evidence="17">
    <location>
        <begin position="289"/>
        <end position="298"/>
    </location>
</feature>
<dbReference type="InterPro" id="IPR003593">
    <property type="entry name" value="AAA+_ATPase"/>
</dbReference>
<keyword evidence="10" id="KW-1278">Translocase</keyword>
<dbReference type="EMBL" id="JAGIYZ010000021">
    <property type="protein sequence ID" value="MBP0466002.1"/>
    <property type="molecule type" value="Genomic_DNA"/>
</dbReference>
<evidence type="ECO:0000256" key="8">
    <source>
        <dbReference type="ARBA" id="ARBA00022801"/>
    </source>
</evidence>
<dbReference type="Pfam" id="PF00005">
    <property type="entry name" value="ABC_tran"/>
    <property type="match status" value="1"/>
</dbReference>
<sequence>MTQLTQAPDRGGPAQPLLEVRGLVKHFPIRGGLFGRQVAVVRAVDGVDLSIRKGETLGIVGESGCGKSTTARLLMRLLDPDAGEMVFDGESVGGNDQAGGIALRDYRRQVQMVFQDSYASLNPRLTIEETIAFAPKVHGVSAAEARERSHDLLAAVGLAPAQFARRYPHELSGGQRQRINIARALALQPRLVILDEPVSALDKSVEAQVLNLLMDLKEKFGLTYAFISHDLNVVQYISDRVLVMYLGKVAETGPVEEIYERPAHPYTRALLASRPSMDPSRRRTEPPLTGDPPNPVNPPSGCRFRTRCPMAEAVCAEREPPSAGLTAGHEAACHAVTPGSGHGAAPRIAA</sequence>
<proteinExistence type="inferred from homology"/>
<keyword evidence="7" id="KW-0547">Nucleotide-binding</keyword>
<evidence type="ECO:0000256" key="1">
    <source>
        <dbReference type="ARBA" id="ARBA00004417"/>
    </source>
</evidence>
<dbReference type="InterPro" id="IPR050319">
    <property type="entry name" value="ABC_transp_ATP-bind"/>
</dbReference>
<dbReference type="RefSeq" id="WP_209353381.1">
    <property type="nucleotide sequence ID" value="NZ_JAGIYZ010000021.1"/>
</dbReference>
<dbReference type="Gene3D" id="3.40.50.300">
    <property type="entry name" value="P-loop containing nucleotide triphosphate hydrolases"/>
    <property type="match status" value="1"/>
</dbReference>
<keyword evidence="6" id="KW-0677">Repeat</keyword>
<evidence type="ECO:0000256" key="17">
    <source>
        <dbReference type="SAM" id="MobiDB-lite"/>
    </source>
</evidence>
<dbReference type="PANTHER" id="PTHR43776">
    <property type="entry name" value="TRANSPORT ATP-BINDING PROTEIN"/>
    <property type="match status" value="1"/>
</dbReference>
<name>A0ABS4AZL3_9PROT</name>
<keyword evidence="5" id="KW-0997">Cell inner membrane</keyword>
<evidence type="ECO:0000256" key="15">
    <source>
        <dbReference type="ARBA" id="ARBA00041187"/>
    </source>
</evidence>
<evidence type="ECO:0000256" key="11">
    <source>
        <dbReference type="ARBA" id="ARBA00023136"/>
    </source>
</evidence>
<comment type="similarity">
    <text evidence="13">Belongs to the ABC transporter superfamily. Glutathione importer (TC 3.A.1.5.11) family.</text>
</comment>
<keyword evidence="3" id="KW-0813">Transport</keyword>
<comment type="catalytic activity">
    <reaction evidence="16">
        <text>glutathione(out) + ATP + H2O = glutathione(in) + ADP + phosphate + H(+)</text>
        <dbReference type="Rhea" id="RHEA:29791"/>
        <dbReference type="ChEBI" id="CHEBI:15377"/>
        <dbReference type="ChEBI" id="CHEBI:15378"/>
        <dbReference type="ChEBI" id="CHEBI:30616"/>
        <dbReference type="ChEBI" id="CHEBI:43474"/>
        <dbReference type="ChEBI" id="CHEBI:57925"/>
        <dbReference type="ChEBI" id="CHEBI:456216"/>
        <dbReference type="EC" id="7.4.2.10"/>
    </reaction>
</comment>
<evidence type="ECO:0000256" key="2">
    <source>
        <dbReference type="ARBA" id="ARBA00011469"/>
    </source>
</evidence>
<keyword evidence="20" id="KW-1185">Reference proteome</keyword>
<comment type="function">
    <text evidence="12">Part of the ABC transporter complex GsiABCD involved in glutathione import. Responsible for energy coupling to the transport system.</text>
</comment>
<dbReference type="InterPro" id="IPR003439">
    <property type="entry name" value="ABC_transporter-like_ATP-bd"/>
</dbReference>
<accession>A0ABS4AZL3</accession>
<keyword evidence="9 19" id="KW-0067">ATP-binding</keyword>
<evidence type="ECO:0000256" key="14">
    <source>
        <dbReference type="ARBA" id="ARBA00039050"/>
    </source>
</evidence>
<dbReference type="PANTHER" id="PTHR43776:SF15">
    <property type="entry name" value="GLUTATHIONE IMPORT ATP-BINDING PROTEIN GSIA"/>
    <property type="match status" value="1"/>
</dbReference>
<feature type="domain" description="ABC transporter" evidence="18">
    <location>
        <begin position="18"/>
        <end position="271"/>
    </location>
</feature>
<evidence type="ECO:0000256" key="4">
    <source>
        <dbReference type="ARBA" id="ARBA00022475"/>
    </source>
</evidence>
<keyword evidence="4" id="KW-1003">Cell membrane</keyword>
<feature type="region of interest" description="Disordered" evidence="17">
    <location>
        <begin position="269"/>
        <end position="301"/>
    </location>
</feature>
<evidence type="ECO:0000256" key="16">
    <source>
        <dbReference type="ARBA" id="ARBA00047640"/>
    </source>
</evidence>
<organism evidence="19 20">
    <name type="scientific">Roseomonas nitratireducens</name>
    <dbReference type="NCBI Taxonomy" id="2820810"/>
    <lineage>
        <taxon>Bacteria</taxon>
        <taxon>Pseudomonadati</taxon>
        <taxon>Pseudomonadota</taxon>
        <taxon>Alphaproteobacteria</taxon>
        <taxon>Acetobacterales</taxon>
        <taxon>Roseomonadaceae</taxon>
        <taxon>Roseomonas</taxon>
    </lineage>
</organism>
<dbReference type="InterPro" id="IPR017871">
    <property type="entry name" value="ABC_transporter-like_CS"/>
</dbReference>
<dbReference type="EC" id="7.4.2.10" evidence="14"/>
<dbReference type="SMART" id="SM00382">
    <property type="entry name" value="AAA"/>
    <property type="match status" value="1"/>
</dbReference>